<evidence type="ECO:0000256" key="3">
    <source>
        <dbReference type="ARBA" id="ARBA00022617"/>
    </source>
</evidence>
<dbReference type="InterPro" id="IPR013786">
    <property type="entry name" value="AcylCoA_DH/ox_N"/>
</dbReference>
<dbReference type="InterPro" id="IPR037069">
    <property type="entry name" value="AcylCoA_DH/ox_N_sf"/>
</dbReference>
<keyword evidence="8" id="KW-0408">Iron</keyword>
<evidence type="ECO:0000256" key="8">
    <source>
        <dbReference type="ARBA" id="ARBA00023004"/>
    </source>
</evidence>
<evidence type="ECO:0000256" key="7">
    <source>
        <dbReference type="ARBA" id="ARBA00023002"/>
    </source>
</evidence>
<gene>
    <name evidence="10" type="ORF">SISNIDRAFT_440701</name>
</gene>
<evidence type="ECO:0000256" key="4">
    <source>
        <dbReference type="ARBA" id="ARBA00022630"/>
    </source>
</evidence>
<keyword evidence="5" id="KW-0479">Metal-binding</keyword>
<dbReference type="PROSITE" id="PS00072">
    <property type="entry name" value="ACYL_COA_DH_1"/>
    <property type="match status" value="1"/>
</dbReference>
<dbReference type="SUPFAM" id="SSF55856">
    <property type="entry name" value="Cytochrome b5-like heme/steroid binding domain"/>
    <property type="match status" value="1"/>
</dbReference>
<dbReference type="AlphaFoldDB" id="A0A164VL57"/>
<dbReference type="Gene3D" id="3.10.120.10">
    <property type="entry name" value="Cytochrome b5-like heme/steroid binding domain"/>
    <property type="match status" value="1"/>
</dbReference>
<dbReference type="GO" id="GO:0003995">
    <property type="term" value="F:acyl-CoA dehydrogenase activity"/>
    <property type="evidence" value="ECO:0007669"/>
    <property type="project" value="InterPro"/>
</dbReference>
<dbReference type="PROSITE" id="PS00191">
    <property type="entry name" value="CYTOCHROME_B5_1"/>
    <property type="match status" value="1"/>
</dbReference>
<evidence type="ECO:0000256" key="1">
    <source>
        <dbReference type="ARBA" id="ARBA00001974"/>
    </source>
</evidence>
<dbReference type="PANTHER" id="PTHR48083:SF28">
    <property type="entry name" value="ACYL-COA DEHYDROGENASE FAMILY PROTEIN (AFU_ORTHOLOGUE AFUA_6G10880)-RELATED"/>
    <property type="match status" value="1"/>
</dbReference>
<proteinExistence type="inferred from homology"/>
<dbReference type="Pfam" id="PF00441">
    <property type="entry name" value="Acyl-CoA_dh_1"/>
    <property type="match status" value="1"/>
</dbReference>
<dbReference type="GO" id="GO:0033539">
    <property type="term" value="P:fatty acid beta-oxidation using acyl-CoA dehydrogenase"/>
    <property type="evidence" value="ECO:0007669"/>
    <property type="project" value="TreeGrafter"/>
</dbReference>
<organism evidence="10 11">
    <name type="scientific">Sistotremastrum niveocremeum HHB9708</name>
    <dbReference type="NCBI Taxonomy" id="1314777"/>
    <lineage>
        <taxon>Eukaryota</taxon>
        <taxon>Fungi</taxon>
        <taxon>Dikarya</taxon>
        <taxon>Basidiomycota</taxon>
        <taxon>Agaricomycotina</taxon>
        <taxon>Agaricomycetes</taxon>
        <taxon>Sistotremastrales</taxon>
        <taxon>Sistotremastraceae</taxon>
        <taxon>Sertulicium</taxon>
        <taxon>Sertulicium niveocremeum</taxon>
    </lineage>
</organism>
<accession>A0A164VL57</accession>
<dbReference type="Pfam" id="PF02770">
    <property type="entry name" value="Acyl-CoA_dh_M"/>
    <property type="match status" value="1"/>
</dbReference>
<dbReference type="PROSITE" id="PS50255">
    <property type="entry name" value="CYTOCHROME_B5_2"/>
    <property type="match status" value="1"/>
</dbReference>
<keyword evidence="7" id="KW-0560">Oxidoreductase</keyword>
<reference evidence="10 11" key="1">
    <citation type="journal article" date="2016" name="Mol. Biol. Evol.">
        <title>Comparative Genomics of Early-Diverging Mushroom-Forming Fungi Provides Insights into the Origins of Lignocellulose Decay Capabilities.</title>
        <authorList>
            <person name="Nagy L.G."/>
            <person name="Riley R."/>
            <person name="Tritt A."/>
            <person name="Adam C."/>
            <person name="Daum C."/>
            <person name="Floudas D."/>
            <person name="Sun H."/>
            <person name="Yadav J.S."/>
            <person name="Pangilinan J."/>
            <person name="Larsson K.H."/>
            <person name="Matsuura K."/>
            <person name="Barry K."/>
            <person name="Labutti K."/>
            <person name="Kuo R."/>
            <person name="Ohm R.A."/>
            <person name="Bhattacharya S.S."/>
            <person name="Shirouzu T."/>
            <person name="Yoshinaga Y."/>
            <person name="Martin F.M."/>
            <person name="Grigoriev I.V."/>
            <person name="Hibbett D.S."/>
        </authorList>
    </citation>
    <scope>NUCLEOTIDE SEQUENCE [LARGE SCALE GENOMIC DNA]</scope>
    <source>
        <strain evidence="10 11">HHB9708</strain>
    </source>
</reference>
<dbReference type="Gene3D" id="1.20.140.10">
    <property type="entry name" value="Butyryl-CoA Dehydrogenase, subunit A, domain 3"/>
    <property type="match status" value="1"/>
</dbReference>
<keyword evidence="3" id="KW-0349">Heme</keyword>
<evidence type="ECO:0000313" key="10">
    <source>
        <dbReference type="EMBL" id="KZS94254.1"/>
    </source>
</evidence>
<evidence type="ECO:0000259" key="9">
    <source>
        <dbReference type="PROSITE" id="PS50255"/>
    </source>
</evidence>
<dbReference type="SMART" id="SM01117">
    <property type="entry name" value="Cyt-b5"/>
    <property type="match status" value="1"/>
</dbReference>
<dbReference type="InterPro" id="IPR050741">
    <property type="entry name" value="Acyl-CoA_dehydrogenase"/>
</dbReference>
<evidence type="ECO:0000313" key="11">
    <source>
        <dbReference type="Proteomes" id="UP000076722"/>
    </source>
</evidence>
<name>A0A164VL57_9AGAM</name>
<dbReference type="InterPro" id="IPR018506">
    <property type="entry name" value="Cyt_B5_heme-BS"/>
</dbReference>
<dbReference type="PANTHER" id="PTHR48083">
    <property type="entry name" value="MEDIUM-CHAIN SPECIFIC ACYL-COA DEHYDROGENASE, MITOCHONDRIAL-RELATED"/>
    <property type="match status" value="1"/>
</dbReference>
<dbReference type="GO" id="GO:0005737">
    <property type="term" value="C:cytoplasm"/>
    <property type="evidence" value="ECO:0007669"/>
    <property type="project" value="TreeGrafter"/>
</dbReference>
<dbReference type="SUPFAM" id="SSF47203">
    <property type="entry name" value="Acyl-CoA dehydrogenase C-terminal domain-like"/>
    <property type="match status" value="1"/>
</dbReference>
<dbReference type="InterPro" id="IPR001199">
    <property type="entry name" value="Cyt_B5-like_heme/steroid-bd"/>
</dbReference>
<dbReference type="InterPro" id="IPR009075">
    <property type="entry name" value="AcylCo_DH/oxidase_C"/>
</dbReference>
<dbReference type="InterPro" id="IPR046373">
    <property type="entry name" value="Acyl-CoA_Oxase/DH_mid-dom_sf"/>
</dbReference>
<dbReference type="Pfam" id="PF02771">
    <property type="entry name" value="Acyl-CoA_dh_N"/>
    <property type="match status" value="1"/>
</dbReference>
<dbReference type="Gene3D" id="1.10.540.10">
    <property type="entry name" value="Acyl-CoA dehydrogenase/oxidase, N-terminal domain"/>
    <property type="match status" value="1"/>
</dbReference>
<dbReference type="GO" id="GO:0046872">
    <property type="term" value="F:metal ion binding"/>
    <property type="evidence" value="ECO:0007669"/>
    <property type="project" value="UniProtKB-KW"/>
</dbReference>
<comment type="similarity">
    <text evidence="2">Belongs to the acyl-CoA dehydrogenase family.</text>
</comment>
<evidence type="ECO:0000256" key="2">
    <source>
        <dbReference type="ARBA" id="ARBA00009347"/>
    </source>
</evidence>
<dbReference type="Gene3D" id="2.40.110.10">
    <property type="entry name" value="Butyryl-CoA Dehydrogenase, subunit A, domain 2"/>
    <property type="match status" value="1"/>
</dbReference>
<dbReference type="OrthoDB" id="2588832at2759"/>
<dbReference type="Proteomes" id="UP000076722">
    <property type="component" value="Unassembled WGS sequence"/>
</dbReference>
<dbReference type="InterPro" id="IPR036250">
    <property type="entry name" value="AcylCo_DH-like_C"/>
</dbReference>
<dbReference type="Pfam" id="PF00173">
    <property type="entry name" value="Cyt-b5"/>
    <property type="match status" value="1"/>
</dbReference>
<dbReference type="InterPro" id="IPR009100">
    <property type="entry name" value="AcylCoA_DH/oxidase_NM_dom_sf"/>
</dbReference>
<keyword evidence="6" id="KW-0274">FAD</keyword>
<sequence length="519" mass="57304">MAAKQMKVVTREEVAKHNKPGDLWVIIDTKVFDLSRFVNLHPGGAAVLYNADIAGQDATEAFYSLHRQEVLLKPNYARLQVGNIQDETPQIKLLAPGELSQVPYAEPGWLTKGYHSPYYTENHRAFQKAVRKFVDEVIVPDGQAREEDGKRASQSVVDAMAALGMHAMRMGPGKHLKGLKLMNGLVKPEEFDYFHEMIINQEIVRCAARGYGDGLMGGTVIGLPPILNFGSPEIKAKIVPEVLSGKKFICLAISEAFAGSDVMGLQTTATKTPDGKHWIVNGTKKWITNGTFADYFTTGCKTEDGFTVILIERGEGVETKPIKTAYSATAGTAYITFDNVKVPVENTLGQEGAGIFVMLSNFNHERWVMCTSSVRAQRTITEECFKWASQRKVFGKALTNQAVIRAKLAQMIARCETTQTWLEHITYQMNNMSYKEQAAKLAGPIGLLKMYCTQAGQDTARDAQMIFGGRGITRTGMGRLIEHYHRTIGFDALLGGAEDVLGDLGVRQAMRNMPANVRL</sequence>
<dbReference type="GO" id="GO:0020037">
    <property type="term" value="F:heme binding"/>
    <property type="evidence" value="ECO:0007669"/>
    <property type="project" value="InterPro"/>
</dbReference>
<dbReference type="SUPFAM" id="SSF56645">
    <property type="entry name" value="Acyl-CoA dehydrogenase NM domain-like"/>
    <property type="match status" value="1"/>
</dbReference>
<evidence type="ECO:0000256" key="5">
    <source>
        <dbReference type="ARBA" id="ARBA00022723"/>
    </source>
</evidence>
<dbReference type="InterPro" id="IPR036400">
    <property type="entry name" value="Cyt_B5-like_heme/steroid_sf"/>
</dbReference>
<protein>
    <submittedName>
        <fullName evidence="10">Acyl-CoA dehydrogenase</fullName>
    </submittedName>
</protein>
<comment type="cofactor">
    <cofactor evidence="1">
        <name>FAD</name>
        <dbReference type="ChEBI" id="CHEBI:57692"/>
    </cofactor>
</comment>
<dbReference type="InterPro" id="IPR006089">
    <property type="entry name" value="Acyl-CoA_DH_CS"/>
</dbReference>
<dbReference type="InterPro" id="IPR006091">
    <property type="entry name" value="Acyl-CoA_Oxase/DH_mid-dom"/>
</dbReference>
<dbReference type="EMBL" id="KV419405">
    <property type="protein sequence ID" value="KZS94254.1"/>
    <property type="molecule type" value="Genomic_DNA"/>
</dbReference>
<feature type="domain" description="Cytochrome b5 heme-binding" evidence="9">
    <location>
        <begin position="6"/>
        <end position="85"/>
    </location>
</feature>
<evidence type="ECO:0000256" key="6">
    <source>
        <dbReference type="ARBA" id="ARBA00022827"/>
    </source>
</evidence>
<dbReference type="GO" id="GO:0050660">
    <property type="term" value="F:flavin adenine dinucleotide binding"/>
    <property type="evidence" value="ECO:0007669"/>
    <property type="project" value="InterPro"/>
</dbReference>
<dbReference type="STRING" id="1314777.A0A164VL57"/>
<keyword evidence="11" id="KW-1185">Reference proteome</keyword>
<keyword evidence="4" id="KW-0285">Flavoprotein</keyword>